<evidence type="ECO:0000256" key="1">
    <source>
        <dbReference type="ARBA" id="ARBA00004141"/>
    </source>
</evidence>
<dbReference type="EMBL" id="LXFE01000167">
    <property type="protein sequence ID" value="OLL26551.1"/>
    <property type="molecule type" value="Genomic_DNA"/>
</dbReference>
<evidence type="ECO:0000256" key="4">
    <source>
        <dbReference type="ARBA" id="ARBA00023136"/>
    </source>
</evidence>
<dbReference type="InterPro" id="IPR005178">
    <property type="entry name" value="Ostalpha/TMEM184C"/>
</dbReference>
<keyword evidence="8" id="KW-1185">Reference proteome</keyword>
<dbReference type="PANTHER" id="PTHR23423">
    <property type="entry name" value="ORGANIC SOLUTE TRANSPORTER-RELATED"/>
    <property type="match status" value="1"/>
</dbReference>
<proteinExistence type="predicted"/>
<dbReference type="Pfam" id="PF03619">
    <property type="entry name" value="Solute_trans_a"/>
    <property type="match status" value="1"/>
</dbReference>
<dbReference type="OrthoDB" id="5348404at2759"/>
<dbReference type="SMART" id="SM01417">
    <property type="entry name" value="Solute_trans_a"/>
    <property type="match status" value="1"/>
</dbReference>
<dbReference type="OMA" id="AFAIAHW"/>
<dbReference type="STRING" id="1198029.A0A1U7LVK9"/>
<feature type="transmembrane region" description="Helical" evidence="6">
    <location>
        <begin position="222"/>
        <end position="242"/>
    </location>
</feature>
<evidence type="ECO:0000256" key="3">
    <source>
        <dbReference type="ARBA" id="ARBA00022989"/>
    </source>
</evidence>
<dbReference type="GO" id="GO:0016020">
    <property type="term" value="C:membrane"/>
    <property type="evidence" value="ECO:0007669"/>
    <property type="project" value="UniProtKB-SubCell"/>
</dbReference>
<feature type="transmembrane region" description="Helical" evidence="6">
    <location>
        <begin position="12"/>
        <end position="33"/>
    </location>
</feature>
<comment type="caution">
    <text evidence="7">The sequence shown here is derived from an EMBL/GenBank/DDBJ whole genome shotgun (WGS) entry which is preliminary data.</text>
</comment>
<feature type="transmembrane region" description="Helical" evidence="6">
    <location>
        <begin position="145"/>
        <end position="164"/>
    </location>
</feature>
<dbReference type="PROSITE" id="PS51257">
    <property type="entry name" value="PROKAR_LIPOPROTEIN"/>
    <property type="match status" value="1"/>
</dbReference>
<feature type="transmembrane region" description="Helical" evidence="6">
    <location>
        <begin position="84"/>
        <end position="102"/>
    </location>
</feature>
<name>A0A1U7LVK9_NEOID</name>
<feature type="compositionally biased region" description="Low complexity" evidence="5">
    <location>
        <begin position="491"/>
        <end position="508"/>
    </location>
</feature>
<dbReference type="AlphaFoldDB" id="A0A1U7LVK9"/>
<reference evidence="7 8" key="1">
    <citation type="submission" date="2016-04" db="EMBL/GenBank/DDBJ databases">
        <title>Evolutionary innovation and constraint leading to complex multicellularity in the Ascomycota.</title>
        <authorList>
            <person name="Cisse O."/>
            <person name="Nguyen A."/>
            <person name="Hewitt D.A."/>
            <person name="Jedd G."/>
            <person name="Stajich J.E."/>
        </authorList>
    </citation>
    <scope>NUCLEOTIDE SEQUENCE [LARGE SCALE GENOMIC DNA]</scope>
    <source>
        <strain evidence="7 8">DAH-3</strain>
    </source>
</reference>
<keyword evidence="3 6" id="KW-1133">Transmembrane helix</keyword>
<comment type="subcellular location">
    <subcellularLocation>
        <location evidence="1">Membrane</location>
        <topology evidence="1">Multi-pass membrane protein</topology>
    </subcellularLocation>
</comment>
<feature type="transmembrane region" description="Helical" evidence="6">
    <location>
        <begin position="184"/>
        <end position="202"/>
    </location>
</feature>
<evidence type="ECO:0000313" key="8">
    <source>
        <dbReference type="Proteomes" id="UP000186594"/>
    </source>
</evidence>
<protein>
    <submittedName>
        <fullName evidence="7">Transmembrane protein 184</fullName>
    </submittedName>
</protein>
<evidence type="ECO:0000256" key="6">
    <source>
        <dbReference type="SAM" id="Phobius"/>
    </source>
</evidence>
<keyword evidence="2 6" id="KW-0812">Transmembrane</keyword>
<evidence type="ECO:0000256" key="2">
    <source>
        <dbReference type="ARBA" id="ARBA00022692"/>
    </source>
</evidence>
<sequence length="624" mass="70493">MVGFSRGTGQKLGTAVNICAAILTFVACALSAISMWYQLKNYRKPLLQRFVNRILLMVPLYAICSWFALSSFILADIFDPIRDIYEAFVIYCFFNLLINYLGGERSVIIMNYGRPPINHPWPLNHFFNKVEIGDPHTFLAIKRGILQYAWMKPILAVATIIMKVTGTFKEGYIGLTSGYLWSGLLYNASVTISLYSLALFWVCENQDLKPFRPMPKFLNIKLVIFASYWQGFLLSILVWIGFLPTVSEYTTDNLARAIQDALICIEMPLFAIGHWYAFSYKDYCDASISSARLPFRHALRDSFGLKDVIEDTKDTFLRGRRYGYRAFDSSEAIRAYEGAGRNARMSEGLRYTRDGKGKYWLPPPTSSTSLLSRFAGSGYTVAAPEHIRRACEGIRREGRETEDIETKLDQGDEELFKKARTLEFGDYNYPVIPVQEPWQEWAERENHRHARASAQENIRKGVDAKIVASLNKGKGKALKLDDSAKILPLRSNSTSSSASAPSTMSTPSEFGKIEKDGLRDLVYSDPVEEERLRVRGRKQGPLLANIDPKVFIDALDGRVQHGNVDPSEQPAKFAIGNFGELIEESTAFISKSEPPTSSYKVSSDPFIAASYGSFREERTAWEKK</sequence>
<accession>A0A1U7LVK9</accession>
<feature type="region of interest" description="Disordered" evidence="5">
    <location>
        <begin position="490"/>
        <end position="511"/>
    </location>
</feature>
<dbReference type="Proteomes" id="UP000186594">
    <property type="component" value="Unassembled WGS sequence"/>
</dbReference>
<evidence type="ECO:0000256" key="5">
    <source>
        <dbReference type="SAM" id="MobiDB-lite"/>
    </source>
</evidence>
<evidence type="ECO:0000313" key="7">
    <source>
        <dbReference type="EMBL" id="OLL26551.1"/>
    </source>
</evidence>
<gene>
    <name evidence="7" type="ORF">NEOLI_000272</name>
</gene>
<feature type="transmembrane region" description="Helical" evidence="6">
    <location>
        <begin position="54"/>
        <end position="78"/>
    </location>
</feature>
<keyword evidence="4 6" id="KW-0472">Membrane</keyword>
<organism evidence="7 8">
    <name type="scientific">Neolecta irregularis (strain DAH-3)</name>
    <dbReference type="NCBI Taxonomy" id="1198029"/>
    <lineage>
        <taxon>Eukaryota</taxon>
        <taxon>Fungi</taxon>
        <taxon>Dikarya</taxon>
        <taxon>Ascomycota</taxon>
        <taxon>Taphrinomycotina</taxon>
        <taxon>Neolectales</taxon>
        <taxon>Neolectaceae</taxon>
        <taxon>Neolecta</taxon>
    </lineage>
</organism>